<dbReference type="EMBL" id="FPAT01000010">
    <property type="protein sequence ID" value="SFT84847.1"/>
    <property type="molecule type" value="Genomic_DNA"/>
</dbReference>
<dbReference type="STRING" id="995060.SAMN04487904_110141"/>
<evidence type="ECO:0000259" key="1">
    <source>
        <dbReference type="Pfam" id="PF21806"/>
    </source>
</evidence>
<proteinExistence type="predicted"/>
<feature type="domain" description="DUF6879" evidence="1">
    <location>
        <begin position="6"/>
        <end position="167"/>
    </location>
</feature>
<keyword evidence="3" id="KW-1185">Reference proteome</keyword>
<evidence type="ECO:0000313" key="3">
    <source>
        <dbReference type="Proteomes" id="UP000199165"/>
    </source>
</evidence>
<accession>A0A1I7BCG5</accession>
<dbReference type="Pfam" id="PF21806">
    <property type="entry name" value="DUF6879"/>
    <property type="match status" value="1"/>
</dbReference>
<organism evidence="2 3">
    <name type="scientific">Actinopolyspora righensis</name>
    <dbReference type="NCBI Taxonomy" id="995060"/>
    <lineage>
        <taxon>Bacteria</taxon>
        <taxon>Bacillati</taxon>
        <taxon>Actinomycetota</taxon>
        <taxon>Actinomycetes</taxon>
        <taxon>Actinopolysporales</taxon>
        <taxon>Actinopolysporaceae</taxon>
        <taxon>Actinopolyspora</taxon>
        <taxon>Actinopolyspora alba group</taxon>
    </lineage>
</organism>
<protein>
    <recommendedName>
        <fullName evidence="1">DUF6879 domain-containing protein</fullName>
    </recommendedName>
</protein>
<sequence>MLLDAEEFGRRFVECERSAWRFECQSTYNMSREQENLRLFRVGQSKPEGHNARWHERVRAFLATGKTIGRVRTVRRPLNEYQRYQLAWGIPGNLDAGEDIRILDLTDLELDLPPRDFWLFDESLVVELCFESDGTLVARQQLENPDLTRYLAWRDTALSHAETLSEWNARTRR</sequence>
<name>A0A1I7BCG5_9ACTN</name>
<dbReference type="RefSeq" id="WP_092979756.1">
    <property type="nucleotide sequence ID" value="NZ_FPAT01000010.1"/>
</dbReference>
<dbReference type="Proteomes" id="UP000199165">
    <property type="component" value="Unassembled WGS sequence"/>
</dbReference>
<reference evidence="3" key="1">
    <citation type="submission" date="2016-10" db="EMBL/GenBank/DDBJ databases">
        <authorList>
            <person name="Varghese N."/>
            <person name="Submissions S."/>
        </authorList>
    </citation>
    <scope>NUCLEOTIDE SEQUENCE [LARGE SCALE GENOMIC DNA]</scope>
    <source>
        <strain evidence="3">DSM 45501</strain>
    </source>
</reference>
<evidence type="ECO:0000313" key="2">
    <source>
        <dbReference type="EMBL" id="SFT84847.1"/>
    </source>
</evidence>
<dbReference type="InterPro" id="IPR049244">
    <property type="entry name" value="DUF6879"/>
</dbReference>
<dbReference type="AlphaFoldDB" id="A0A1I7BCG5"/>
<gene>
    <name evidence="2" type="ORF">SAMN04487904_110141</name>
</gene>